<evidence type="ECO:0000256" key="2">
    <source>
        <dbReference type="SAM" id="SignalP"/>
    </source>
</evidence>
<sequence>MRSVRALLAAAACCLALAGCADDDPTAPPGEESSVDETPETPGTPAPPTVPGGGSPDALLAVDDLAAELGVAADQVKVISVEEVTWRNGSRGCAEPGMAYTQALVEGARIILGSGGKTYEYHAGGSRPPTRCARPTE</sequence>
<feature type="region of interest" description="Disordered" evidence="1">
    <location>
        <begin position="23"/>
        <end position="58"/>
    </location>
</feature>
<evidence type="ECO:0000256" key="1">
    <source>
        <dbReference type="SAM" id="MobiDB-lite"/>
    </source>
</evidence>
<evidence type="ECO:0000313" key="3">
    <source>
        <dbReference type="EMBL" id="NYE36381.1"/>
    </source>
</evidence>
<protein>
    <recommendedName>
        <fullName evidence="5">PASTA domain-containing protein</fullName>
    </recommendedName>
</protein>
<gene>
    <name evidence="3" type="ORF">F4692_001485</name>
</gene>
<keyword evidence="4" id="KW-1185">Reference proteome</keyword>
<dbReference type="PROSITE" id="PS51257">
    <property type="entry name" value="PROKAR_LIPOPROTEIN"/>
    <property type="match status" value="1"/>
</dbReference>
<keyword evidence="2" id="KW-0732">Signal</keyword>
<reference evidence="3 4" key="1">
    <citation type="submission" date="2020-07" db="EMBL/GenBank/DDBJ databases">
        <authorList>
            <person name="Partida-Martinez L."/>
            <person name="Huntemann M."/>
            <person name="Clum A."/>
            <person name="Wang J."/>
            <person name="Palaniappan K."/>
            <person name="Ritter S."/>
            <person name="Chen I.-M."/>
            <person name="Stamatis D."/>
            <person name="Reddy T."/>
            <person name="O'Malley R."/>
            <person name="Daum C."/>
            <person name="Shapiro N."/>
            <person name="Ivanova N."/>
            <person name="Kyrpides N."/>
            <person name="Woyke T."/>
        </authorList>
    </citation>
    <scope>NUCLEOTIDE SEQUENCE [LARGE SCALE GENOMIC DNA]</scope>
    <source>
        <strain evidence="3 4">AT2.17</strain>
    </source>
</reference>
<accession>A0A7Y9H1S9</accession>
<dbReference type="Proteomes" id="UP000549911">
    <property type="component" value="Unassembled WGS sequence"/>
</dbReference>
<organism evidence="3 4">
    <name type="scientific">Nocardioides cavernae</name>
    <dbReference type="NCBI Taxonomy" id="1921566"/>
    <lineage>
        <taxon>Bacteria</taxon>
        <taxon>Bacillati</taxon>
        <taxon>Actinomycetota</taxon>
        <taxon>Actinomycetes</taxon>
        <taxon>Propionibacteriales</taxon>
        <taxon>Nocardioidaceae</taxon>
        <taxon>Nocardioides</taxon>
    </lineage>
</organism>
<reference evidence="3 4" key="2">
    <citation type="submission" date="2020-08" db="EMBL/GenBank/DDBJ databases">
        <title>The Agave Microbiome: Exploring the role of microbial communities in plant adaptations to desert environments.</title>
        <authorList>
            <person name="Partida-Martinez L.P."/>
        </authorList>
    </citation>
    <scope>NUCLEOTIDE SEQUENCE [LARGE SCALE GENOMIC DNA]</scope>
    <source>
        <strain evidence="3 4">AT2.17</strain>
    </source>
</reference>
<dbReference type="RefSeq" id="WP_179618918.1">
    <property type="nucleotide sequence ID" value="NZ_JACCBW010000001.1"/>
</dbReference>
<dbReference type="AlphaFoldDB" id="A0A7Y9H1S9"/>
<evidence type="ECO:0000313" key="4">
    <source>
        <dbReference type="Proteomes" id="UP000549911"/>
    </source>
</evidence>
<proteinExistence type="predicted"/>
<evidence type="ECO:0008006" key="5">
    <source>
        <dbReference type="Google" id="ProtNLM"/>
    </source>
</evidence>
<feature type="signal peptide" evidence="2">
    <location>
        <begin position="1"/>
        <end position="21"/>
    </location>
</feature>
<dbReference type="EMBL" id="JACCBW010000001">
    <property type="protein sequence ID" value="NYE36381.1"/>
    <property type="molecule type" value="Genomic_DNA"/>
</dbReference>
<comment type="caution">
    <text evidence="3">The sequence shown here is derived from an EMBL/GenBank/DDBJ whole genome shotgun (WGS) entry which is preliminary data.</text>
</comment>
<name>A0A7Y9H1S9_9ACTN</name>
<feature type="chain" id="PRO_5039351331" description="PASTA domain-containing protein" evidence="2">
    <location>
        <begin position="22"/>
        <end position="137"/>
    </location>
</feature>